<keyword evidence="2" id="KW-0548">Nucleotidyltransferase</keyword>
<dbReference type="SUPFAM" id="SSF56672">
    <property type="entry name" value="DNA/RNA polymerases"/>
    <property type="match status" value="1"/>
</dbReference>
<dbReference type="GO" id="GO:0006351">
    <property type="term" value="P:DNA-templated transcription"/>
    <property type="evidence" value="ECO:0007669"/>
    <property type="project" value="InterPro"/>
</dbReference>
<dbReference type="Pfam" id="PF00680">
    <property type="entry name" value="RdRP_1"/>
    <property type="match status" value="1"/>
</dbReference>
<accession>A0A8K1WQ13</accession>
<organism evidence="5">
    <name type="scientific">Riboviria sp</name>
    <dbReference type="NCBI Taxonomy" id="2585031"/>
    <lineage>
        <taxon>Viruses</taxon>
        <taxon>Riboviria</taxon>
    </lineage>
</organism>
<dbReference type="GO" id="GO:0003968">
    <property type="term" value="F:RNA-directed RNA polymerase activity"/>
    <property type="evidence" value="ECO:0007669"/>
    <property type="project" value="InterPro"/>
</dbReference>
<dbReference type="InterPro" id="IPR001205">
    <property type="entry name" value="RNA-dir_pol_C"/>
</dbReference>
<keyword evidence="1" id="KW-0808">Transferase</keyword>
<dbReference type="InterPro" id="IPR043502">
    <property type="entry name" value="DNA/RNA_pol_sf"/>
</dbReference>
<reference evidence="5" key="1">
    <citation type="submission" date="2020-11" db="EMBL/GenBank/DDBJ databases">
        <title>RNA virus dark matter in the feces of wild birds.</title>
        <authorList>
            <person name="Lu X."/>
            <person name="Yang X.S."/>
            <person name="Zhang W."/>
        </authorList>
    </citation>
    <scope>NUCLEOTIDE SEQUENCE</scope>
    <source>
        <strain evidence="5">Yellow-browedWarbler116con67</strain>
    </source>
</reference>
<evidence type="ECO:0000256" key="2">
    <source>
        <dbReference type="ARBA" id="ARBA00022695"/>
    </source>
</evidence>
<feature type="domain" description="RNA-directed RNA polymerase C-terminal" evidence="4">
    <location>
        <begin position="9"/>
        <end position="172"/>
    </location>
</feature>
<name>A0A8K1WQ13_9VIRU</name>
<evidence type="ECO:0000256" key="1">
    <source>
        <dbReference type="ARBA" id="ARBA00022679"/>
    </source>
</evidence>
<evidence type="ECO:0000259" key="4">
    <source>
        <dbReference type="Pfam" id="PF00680"/>
    </source>
</evidence>
<protein>
    <recommendedName>
        <fullName evidence="4">RNA-directed RNA polymerase C-terminal domain-containing protein</fullName>
    </recommendedName>
</protein>
<evidence type="ECO:0000313" key="5">
    <source>
        <dbReference type="EMBL" id="UGO57358.1"/>
    </source>
</evidence>
<proteinExistence type="predicted"/>
<dbReference type="GO" id="GO:0003723">
    <property type="term" value="F:RNA binding"/>
    <property type="evidence" value="ECO:0007669"/>
    <property type="project" value="InterPro"/>
</dbReference>
<dbReference type="EMBL" id="MW239359">
    <property type="protein sequence ID" value="UGO57358.1"/>
    <property type="molecule type" value="Genomic_RNA"/>
</dbReference>
<evidence type="ECO:0000256" key="3">
    <source>
        <dbReference type="ARBA" id="ARBA00022953"/>
    </source>
</evidence>
<keyword evidence="3" id="KW-0693">Viral RNA replication</keyword>
<sequence length="274" mass="31575">MSVSLIDALVDRILFMKLMHKVVNNFHNTGVMIGWSPVQGGYRLLESKFTGKTLSMDKKTWDWTVPAWLLDAAADIIIRLAVDAPLWWINAVRARFRCLFEDPEFIFSDGSRARQANPGIMKSGCYLTIFINSIAQLILHEMALYALNIPRDVAEPIIVVGDDTLQKWFSRFPECVAYWQSLGFTIEVEEHDGIPEFAGFKYKNGYFPAYIQKHYFTLSHLTTNRELAQQTLQSYQILYWFDKDMLKTIRDIVRMLKMPEALVSDMDLSVIAQG</sequence>